<reference evidence="2" key="1">
    <citation type="journal article" date="2020" name="Nat. Commun.">
        <title>Large-scale genome sequencing of mycorrhizal fungi provides insights into the early evolution of symbiotic traits.</title>
        <authorList>
            <person name="Miyauchi S."/>
            <person name="Kiss E."/>
            <person name="Kuo A."/>
            <person name="Drula E."/>
            <person name="Kohler A."/>
            <person name="Sanchez-Garcia M."/>
            <person name="Morin E."/>
            <person name="Andreopoulos B."/>
            <person name="Barry K.W."/>
            <person name="Bonito G."/>
            <person name="Buee M."/>
            <person name="Carver A."/>
            <person name="Chen C."/>
            <person name="Cichocki N."/>
            <person name="Clum A."/>
            <person name="Culley D."/>
            <person name="Crous P.W."/>
            <person name="Fauchery L."/>
            <person name="Girlanda M."/>
            <person name="Hayes R.D."/>
            <person name="Keri Z."/>
            <person name="LaButti K."/>
            <person name="Lipzen A."/>
            <person name="Lombard V."/>
            <person name="Magnuson J."/>
            <person name="Maillard F."/>
            <person name="Murat C."/>
            <person name="Nolan M."/>
            <person name="Ohm R.A."/>
            <person name="Pangilinan J."/>
            <person name="Pereira M.F."/>
            <person name="Perotto S."/>
            <person name="Peter M."/>
            <person name="Pfister S."/>
            <person name="Riley R."/>
            <person name="Sitrit Y."/>
            <person name="Stielow J.B."/>
            <person name="Szollosi G."/>
            <person name="Zifcakova L."/>
            <person name="Stursova M."/>
            <person name="Spatafora J.W."/>
            <person name="Tedersoo L."/>
            <person name="Vaario L.M."/>
            <person name="Yamada A."/>
            <person name="Yan M."/>
            <person name="Wang P."/>
            <person name="Xu J."/>
            <person name="Bruns T."/>
            <person name="Baldrian P."/>
            <person name="Vilgalys R."/>
            <person name="Dunand C."/>
            <person name="Henrissat B."/>
            <person name="Grigoriev I.V."/>
            <person name="Hibbett D."/>
            <person name="Nagy L.G."/>
            <person name="Martin F.M."/>
        </authorList>
    </citation>
    <scope>NUCLEOTIDE SEQUENCE</scope>
    <source>
        <strain evidence="2">UP504</strain>
    </source>
</reference>
<feature type="compositionally biased region" description="Basic and acidic residues" evidence="1">
    <location>
        <begin position="371"/>
        <end position="380"/>
    </location>
</feature>
<feature type="compositionally biased region" description="Basic and acidic residues" evidence="1">
    <location>
        <begin position="455"/>
        <end position="472"/>
    </location>
</feature>
<keyword evidence="3" id="KW-1185">Reference proteome</keyword>
<dbReference type="Gene3D" id="1.20.1270.60">
    <property type="entry name" value="Arfaptin homology (AH) domain/BAR domain"/>
    <property type="match status" value="1"/>
</dbReference>
<evidence type="ECO:0000313" key="3">
    <source>
        <dbReference type="Proteomes" id="UP000886523"/>
    </source>
</evidence>
<dbReference type="GO" id="GO:0000329">
    <property type="term" value="C:fungal-type vacuole membrane"/>
    <property type="evidence" value="ECO:0007669"/>
    <property type="project" value="InterPro"/>
</dbReference>
<evidence type="ECO:0000313" key="2">
    <source>
        <dbReference type="EMBL" id="KAF9507368.1"/>
    </source>
</evidence>
<feature type="region of interest" description="Disordered" evidence="1">
    <location>
        <begin position="1"/>
        <end position="35"/>
    </location>
</feature>
<organism evidence="2 3">
    <name type="scientific">Hydnum rufescens UP504</name>
    <dbReference type="NCBI Taxonomy" id="1448309"/>
    <lineage>
        <taxon>Eukaryota</taxon>
        <taxon>Fungi</taxon>
        <taxon>Dikarya</taxon>
        <taxon>Basidiomycota</taxon>
        <taxon>Agaricomycotina</taxon>
        <taxon>Agaricomycetes</taxon>
        <taxon>Cantharellales</taxon>
        <taxon>Hydnaceae</taxon>
        <taxon>Hydnum</taxon>
    </lineage>
</organism>
<dbReference type="GO" id="GO:0005543">
    <property type="term" value="F:phospholipid binding"/>
    <property type="evidence" value="ECO:0007669"/>
    <property type="project" value="InterPro"/>
</dbReference>
<feature type="region of interest" description="Disordered" evidence="1">
    <location>
        <begin position="352"/>
        <end position="472"/>
    </location>
</feature>
<sequence>MHRPKPSSGLGIRTDVTRSIGPPSPTLSSATTQASGLNITGGPSVIITRAHLRTSVQAYEELLRTSTDYRNALSTLSDASAQFASAIESCSRLKGVGDEASVRFQAAAGLHHIIGNHEQVLSDTIRSNFDKPLRQHLQVYRAKIAERSAAYEQSLIEKNKMIRKVESENLNVGRRKYRDLNTFRAALTILQQQVAELDRLKADYYSEVLLHEEETWDMVMGKVSLVVRSSLEVYDRISAKSSDSSLEPLLQSIPDPFESYGPQKDEDQIYSILPVGILNRSATSSPSPAKSSDMDFRGIAGVKSWMDQAAASREAAYLTPSDSHSAHTTLITWTPTSPLIFNYNCHLNSQHPIPSSSSSVPFPALGTPPSSEKRRPESKLRHVLSSIGESRQPSVSDDGPSEEPDSKSVPNYEPQLDSLGSMNSFPRLPASVNGDEADDDSTNEDDDIDDSGGSGDDRTLRYRPESAKDTIS</sequence>
<evidence type="ECO:0008006" key="4">
    <source>
        <dbReference type="Google" id="ProtNLM"/>
    </source>
</evidence>
<dbReference type="SUPFAM" id="SSF103657">
    <property type="entry name" value="BAR/IMD domain-like"/>
    <property type="match status" value="1"/>
</dbReference>
<feature type="compositionally biased region" description="Acidic residues" evidence="1">
    <location>
        <begin position="435"/>
        <end position="450"/>
    </location>
</feature>
<accession>A0A9P6DQG9</accession>
<gene>
    <name evidence="2" type="ORF">BS47DRAFT_1488907</name>
</gene>
<dbReference type="InterPro" id="IPR027267">
    <property type="entry name" value="AH/BAR_dom_sf"/>
</dbReference>
<proteinExistence type="predicted"/>
<dbReference type="InterPro" id="IPR037470">
    <property type="entry name" value="IVY1"/>
</dbReference>
<evidence type="ECO:0000256" key="1">
    <source>
        <dbReference type="SAM" id="MobiDB-lite"/>
    </source>
</evidence>
<dbReference type="PANTHER" id="PTHR38407:SF1">
    <property type="entry name" value="PROTEIN IVY1"/>
    <property type="match status" value="1"/>
</dbReference>
<name>A0A9P6DQG9_9AGAM</name>
<feature type="compositionally biased region" description="Polar residues" evidence="1">
    <location>
        <begin position="26"/>
        <end position="35"/>
    </location>
</feature>
<dbReference type="AlphaFoldDB" id="A0A9P6DQG9"/>
<dbReference type="PANTHER" id="PTHR38407">
    <property type="entry name" value="PROTEIN IVY1"/>
    <property type="match status" value="1"/>
</dbReference>
<dbReference type="OrthoDB" id="5594612at2759"/>
<dbReference type="GO" id="GO:0042144">
    <property type="term" value="P:vacuole fusion, non-autophagic"/>
    <property type="evidence" value="ECO:0007669"/>
    <property type="project" value="InterPro"/>
</dbReference>
<comment type="caution">
    <text evidence="2">The sequence shown here is derived from an EMBL/GenBank/DDBJ whole genome shotgun (WGS) entry which is preliminary data.</text>
</comment>
<protein>
    <recommendedName>
        <fullName evidence="4">IMD domain-containing protein</fullName>
    </recommendedName>
</protein>
<dbReference type="EMBL" id="MU129083">
    <property type="protein sequence ID" value="KAF9507368.1"/>
    <property type="molecule type" value="Genomic_DNA"/>
</dbReference>
<dbReference type="Proteomes" id="UP000886523">
    <property type="component" value="Unassembled WGS sequence"/>
</dbReference>